<evidence type="ECO:0000313" key="2">
    <source>
        <dbReference type="EMBL" id="CAF4060856.1"/>
    </source>
</evidence>
<evidence type="ECO:0000313" key="3">
    <source>
        <dbReference type="Proteomes" id="UP000681967"/>
    </source>
</evidence>
<gene>
    <name evidence="2" type="ORF">BYL167_LOCUS16957</name>
</gene>
<feature type="compositionally biased region" description="Polar residues" evidence="1">
    <location>
        <begin position="1"/>
        <end position="17"/>
    </location>
</feature>
<protein>
    <submittedName>
        <fullName evidence="2">Uncharacterized protein</fullName>
    </submittedName>
</protein>
<proteinExistence type="predicted"/>
<feature type="region of interest" description="Disordered" evidence="1">
    <location>
        <begin position="1"/>
        <end position="34"/>
    </location>
</feature>
<name>A0A8S2PQ42_9BILA</name>
<dbReference type="AlphaFoldDB" id="A0A8S2PQ42"/>
<reference evidence="2" key="1">
    <citation type="submission" date="2021-02" db="EMBL/GenBank/DDBJ databases">
        <authorList>
            <person name="Nowell W R."/>
        </authorList>
    </citation>
    <scope>NUCLEOTIDE SEQUENCE</scope>
</reference>
<sequence length="34" mass="3864">MENLLDTTTKQIGTIQQEEIEDDPVPDLNPHNNT</sequence>
<evidence type="ECO:0000256" key="1">
    <source>
        <dbReference type="SAM" id="MobiDB-lite"/>
    </source>
</evidence>
<comment type="caution">
    <text evidence="2">The sequence shown here is derived from an EMBL/GenBank/DDBJ whole genome shotgun (WGS) entry which is preliminary data.</text>
</comment>
<organism evidence="2 3">
    <name type="scientific">Rotaria magnacalcarata</name>
    <dbReference type="NCBI Taxonomy" id="392030"/>
    <lineage>
        <taxon>Eukaryota</taxon>
        <taxon>Metazoa</taxon>
        <taxon>Spiralia</taxon>
        <taxon>Gnathifera</taxon>
        <taxon>Rotifera</taxon>
        <taxon>Eurotatoria</taxon>
        <taxon>Bdelloidea</taxon>
        <taxon>Philodinida</taxon>
        <taxon>Philodinidae</taxon>
        <taxon>Rotaria</taxon>
    </lineage>
</organism>
<accession>A0A8S2PQ42</accession>
<dbReference type="Proteomes" id="UP000681967">
    <property type="component" value="Unassembled WGS sequence"/>
</dbReference>
<dbReference type="EMBL" id="CAJOBH010006591">
    <property type="protein sequence ID" value="CAF4060856.1"/>
    <property type="molecule type" value="Genomic_DNA"/>
</dbReference>
<feature type="non-terminal residue" evidence="2">
    <location>
        <position position="34"/>
    </location>
</feature>